<evidence type="ECO:0000313" key="6">
    <source>
        <dbReference type="EMBL" id="GAG27747.1"/>
    </source>
</evidence>
<dbReference type="InterPro" id="IPR013785">
    <property type="entry name" value="Aldolase_TIM"/>
</dbReference>
<keyword evidence="2" id="KW-0479">Metal-binding</keyword>
<dbReference type="GO" id="GO:0003824">
    <property type="term" value="F:catalytic activity"/>
    <property type="evidence" value="ECO:0007669"/>
    <property type="project" value="InterPro"/>
</dbReference>
<dbReference type="InterPro" id="IPR012840">
    <property type="entry name" value="NrdG2"/>
</dbReference>
<proteinExistence type="predicted"/>
<name>X0WX08_9ZZZZ</name>
<keyword evidence="1" id="KW-0949">S-adenosyl-L-methionine</keyword>
<evidence type="ECO:0000256" key="4">
    <source>
        <dbReference type="ARBA" id="ARBA00023014"/>
    </source>
</evidence>
<keyword evidence="4" id="KW-0411">Iron-sulfur</keyword>
<protein>
    <recommendedName>
        <fullName evidence="5">Radical SAM core domain-containing protein</fullName>
    </recommendedName>
</protein>
<accession>X0WX08</accession>
<keyword evidence="3" id="KW-0408">Iron</keyword>
<dbReference type="NCBIfam" id="TIGR02495">
    <property type="entry name" value="NrdG2"/>
    <property type="match status" value="1"/>
</dbReference>
<dbReference type="InterPro" id="IPR050377">
    <property type="entry name" value="Radical_SAM_PqqE_MftC-like"/>
</dbReference>
<dbReference type="GO" id="GO:0051536">
    <property type="term" value="F:iron-sulfur cluster binding"/>
    <property type="evidence" value="ECO:0007669"/>
    <property type="project" value="UniProtKB-KW"/>
</dbReference>
<evidence type="ECO:0000256" key="1">
    <source>
        <dbReference type="ARBA" id="ARBA00022691"/>
    </source>
</evidence>
<gene>
    <name evidence="6" type="ORF">S01H1_50290</name>
</gene>
<dbReference type="AlphaFoldDB" id="X0WX08"/>
<evidence type="ECO:0000256" key="2">
    <source>
        <dbReference type="ARBA" id="ARBA00022723"/>
    </source>
</evidence>
<evidence type="ECO:0000256" key="3">
    <source>
        <dbReference type="ARBA" id="ARBA00023004"/>
    </source>
</evidence>
<dbReference type="PANTHER" id="PTHR11228">
    <property type="entry name" value="RADICAL SAM DOMAIN PROTEIN"/>
    <property type="match status" value="1"/>
</dbReference>
<dbReference type="SUPFAM" id="SSF102114">
    <property type="entry name" value="Radical SAM enzymes"/>
    <property type="match status" value="1"/>
</dbReference>
<comment type="caution">
    <text evidence="6">The sequence shown here is derived from an EMBL/GenBank/DDBJ whole genome shotgun (WGS) entry which is preliminary data.</text>
</comment>
<dbReference type="EMBL" id="BARS01032400">
    <property type="protein sequence ID" value="GAG27747.1"/>
    <property type="molecule type" value="Genomic_DNA"/>
</dbReference>
<feature type="non-terminal residue" evidence="6">
    <location>
        <position position="1"/>
    </location>
</feature>
<dbReference type="GO" id="GO:0046872">
    <property type="term" value="F:metal ion binding"/>
    <property type="evidence" value="ECO:0007669"/>
    <property type="project" value="UniProtKB-KW"/>
</dbReference>
<dbReference type="Gene3D" id="3.20.20.70">
    <property type="entry name" value="Aldolase class I"/>
    <property type="match status" value="1"/>
</dbReference>
<evidence type="ECO:0000259" key="5">
    <source>
        <dbReference type="PROSITE" id="PS51918"/>
    </source>
</evidence>
<organism evidence="6">
    <name type="scientific">marine sediment metagenome</name>
    <dbReference type="NCBI Taxonomy" id="412755"/>
    <lineage>
        <taxon>unclassified sequences</taxon>
        <taxon>metagenomes</taxon>
        <taxon>ecological metagenomes</taxon>
    </lineage>
</organism>
<reference evidence="6" key="1">
    <citation type="journal article" date="2014" name="Front. Microbiol.">
        <title>High frequency of phylogenetically diverse reductive dehalogenase-homologous genes in deep subseafloor sedimentary metagenomes.</title>
        <authorList>
            <person name="Kawai M."/>
            <person name="Futagami T."/>
            <person name="Toyoda A."/>
            <person name="Takaki Y."/>
            <person name="Nishi S."/>
            <person name="Hori S."/>
            <person name="Arai W."/>
            <person name="Tsubouchi T."/>
            <person name="Morono Y."/>
            <person name="Uchiyama I."/>
            <person name="Ito T."/>
            <person name="Fujiyama A."/>
            <person name="Inagaki F."/>
            <person name="Takami H."/>
        </authorList>
    </citation>
    <scope>NUCLEOTIDE SEQUENCE</scope>
    <source>
        <strain evidence="6">Expedition CK06-06</strain>
    </source>
</reference>
<dbReference type="Pfam" id="PF04055">
    <property type="entry name" value="Radical_SAM"/>
    <property type="match status" value="1"/>
</dbReference>
<dbReference type="InterPro" id="IPR007197">
    <property type="entry name" value="rSAM"/>
</dbReference>
<sequence length="161" mass="18220">VVISGGEPTIQKDLLLFIKKIKKMGFLIKLDTSGINPDIISQLLEKSLLDYIAMDIKAPLEKYSTITMKKTDITQIKKSIDILLSSSIDYEFRTTLVPTLLTIEDISLIAKQIKGASLYVLQKFVSDTTISPSLKGKFFKEDIMKRSKELAEQYVKKCLLR</sequence>
<dbReference type="PROSITE" id="PS51918">
    <property type="entry name" value="RADICAL_SAM"/>
    <property type="match status" value="1"/>
</dbReference>
<dbReference type="PANTHER" id="PTHR11228:SF27">
    <property type="entry name" value="GLYCYL-RADICAL ENZYME ACTIVATING ENZYME MJ1227-RELATED"/>
    <property type="match status" value="1"/>
</dbReference>
<feature type="domain" description="Radical SAM core" evidence="5">
    <location>
        <begin position="1"/>
        <end position="161"/>
    </location>
</feature>
<dbReference type="InterPro" id="IPR058240">
    <property type="entry name" value="rSAM_sf"/>
</dbReference>